<evidence type="ECO:0000256" key="5">
    <source>
        <dbReference type="ARBA" id="ARBA00022989"/>
    </source>
</evidence>
<accession>A0A8J3AIA3</accession>
<comment type="similarity">
    <text evidence="2">Belongs to the UPF0702 family.</text>
</comment>
<dbReference type="InterPro" id="IPR048454">
    <property type="entry name" value="YetF_N"/>
</dbReference>
<comment type="subcellular location">
    <subcellularLocation>
        <location evidence="1">Cell membrane</location>
        <topology evidence="1">Multi-pass membrane protein</topology>
    </subcellularLocation>
</comment>
<evidence type="ECO:0000256" key="1">
    <source>
        <dbReference type="ARBA" id="ARBA00004651"/>
    </source>
</evidence>
<name>A0A8J3AIA3_9BACI</name>
<feature type="transmembrane region" description="Helical" evidence="7">
    <location>
        <begin position="12"/>
        <end position="30"/>
    </location>
</feature>
<dbReference type="EMBL" id="BMHB01000001">
    <property type="protein sequence ID" value="GGI13329.1"/>
    <property type="molecule type" value="Genomic_DNA"/>
</dbReference>
<keyword evidence="6 7" id="KW-0472">Membrane</keyword>
<evidence type="ECO:0000256" key="3">
    <source>
        <dbReference type="ARBA" id="ARBA00022475"/>
    </source>
</evidence>
<evidence type="ECO:0000256" key="2">
    <source>
        <dbReference type="ARBA" id="ARBA00006448"/>
    </source>
</evidence>
<dbReference type="PANTHER" id="PTHR34582">
    <property type="entry name" value="UPF0702 TRANSMEMBRANE PROTEIN YCAP"/>
    <property type="match status" value="1"/>
</dbReference>
<organism evidence="10 11">
    <name type="scientific">Gottfriedia solisilvae</name>
    <dbReference type="NCBI Taxonomy" id="1516104"/>
    <lineage>
        <taxon>Bacteria</taxon>
        <taxon>Bacillati</taxon>
        <taxon>Bacillota</taxon>
        <taxon>Bacilli</taxon>
        <taxon>Bacillales</taxon>
        <taxon>Bacillaceae</taxon>
        <taxon>Gottfriedia</taxon>
    </lineage>
</organism>
<keyword evidence="4 7" id="KW-0812">Transmembrane</keyword>
<dbReference type="AlphaFoldDB" id="A0A8J3AIA3"/>
<dbReference type="Pfam" id="PF04239">
    <property type="entry name" value="DUF421"/>
    <property type="match status" value="1"/>
</dbReference>
<evidence type="ECO:0000256" key="7">
    <source>
        <dbReference type="SAM" id="Phobius"/>
    </source>
</evidence>
<dbReference type="GO" id="GO:0005886">
    <property type="term" value="C:plasma membrane"/>
    <property type="evidence" value="ECO:0007669"/>
    <property type="project" value="UniProtKB-SubCell"/>
</dbReference>
<keyword evidence="5 7" id="KW-1133">Transmembrane helix</keyword>
<dbReference type="RefSeq" id="WP_235821342.1">
    <property type="nucleotide sequence ID" value="NZ_BMHB01000001.1"/>
</dbReference>
<dbReference type="Pfam" id="PF20730">
    <property type="entry name" value="YetF_N"/>
    <property type="match status" value="1"/>
</dbReference>
<evidence type="ECO:0000259" key="8">
    <source>
        <dbReference type="Pfam" id="PF04239"/>
    </source>
</evidence>
<feature type="transmembrane region" description="Helical" evidence="7">
    <location>
        <begin position="71"/>
        <end position="89"/>
    </location>
</feature>
<sequence>MSFLFSDHSLTFFDWMLRAAVGFIFMLISLKILGQRTISQMRLLDFVVVLIVGNIIAHPLSDEHLSLTDSFISIGVLVVLYLICNYLTFRSNKFKHFVNPHPLHLISNGKIQYQNLKKARITIDELLSELRKEKIDDPKKVALAFWEAGGFISTFLYPKYEHPTREELQIKEKPFHFIQPIIKDGTIEQEVLTKMNKDSSWLIAELKHTYHVQINEILLATLNENDKIDIYLYK</sequence>
<dbReference type="InterPro" id="IPR023090">
    <property type="entry name" value="UPF0702_alpha/beta_dom_sf"/>
</dbReference>
<reference evidence="11" key="1">
    <citation type="journal article" date="2019" name="Int. J. Syst. Evol. Microbiol.">
        <title>The Global Catalogue of Microorganisms (GCM) 10K type strain sequencing project: providing services to taxonomists for standard genome sequencing and annotation.</title>
        <authorList>
            <consortium name="The Broad Institute Genomics Platform"/>
            <consortium name="The Broad Institute Genome Sequencing Center for Infectious Disease"/>
            <person name="Wu L."/>
            <person name="Ma J."/>
        </authorList>
    </citation>
    <scope>NUCLEOTIDE SEQUENCE [LARGE SCALE GENOMIC DNA]</scope>
    <source>
        <strain evidence="11">CGMCC 1.14993</strain>
    </source>
</reference>
<evidence type="ECO:0000313" key="10">
    <source>
        <dbReference type="EMBL" id="GGI13329.1"/>
    </source>
</evidence>
<keyword evidence="11" id="KW-1185">Reference proteome</keyword>
<evidence type="ECO:0000256" key="6">
    <source>
        <dbReference type="ARBA" id="ARBA00023136"/>
    </source>
</evidence>
<proteinExistence type="inferred from homology"/>
<dbReference type="Gene3D" id="3.30.240.20">
    <property type="entry name" value="bsu07140 like domains"/>
    <property type="match status" value="2"/>
</dbReference>
<comment type="caution">
    <text evidence="10">The sequence shown here is derived from an EMBL/GenBank/DDBJ whole genome shotgun (WGS) entry which is preliminary data.</text>
</comment>
<evidence type="ECO:0000313" key="11">
    <source>
        <dbReference type="Proteomes" id="UP000626244"/>
    </source>
</evidence>
<feature type="transmembrane region" description="Helical" evidence="7">
    <location>
        <begin position="42"/>
        <end position="59"/>
    </location>
</feature>
<dbReference type="PANTHER" id="PTHR34582:SF5">
    <property type="entry name" value="UPF0702 TRANSMEMBRANE PROTEIN YETF"/>
    <property type="match status" value="1"/>
</dbReference>
<feature type="domain" description="YetF C-terminal" evidence="8">
    <location>
        <begin position="90"/>
        <end position="222"/>
    </location>
</feature>
<protein>
    <submittedName>
        <fullName evidence="10">DUF421 domain-containing protein</fullName>
    </submittedName>
</protein>
<dbReference type="InterPro" id="IPR007353">
    <property type="entry name" value="DUF421"/>
</dbReference>
<evidence type="ECO:0000256" key="4">
    <source>
        <dbReference type="ARBA" id="ARBA00022692"/>
    </source>
</evidence>
<keyword evidence="3" id="KW-1003">Cell membrane</keyword>
<feature type="domain" description="YetF-like N-terminal transmembrane" evidence="9">
    <location>
        <begin position="15"/>
        <end position="87"/>
    </location>
</feature>
<evidence type="ECO:0000259" key="9">
    <source>
        <dbReference type="Pfam" id="PF20730"/>
    </source>
</evidence>
<dbReference type="Proteomes" id="UP000626244">
    <property type="component" value="Unassembled WGS sequence"/>
</dbReference>
<gene>
    <name evidence="10" type="ORF">GCM10007380_17370</name>
</gene>